<comment type="caution">
    <text evidence="1">The sequence shown here is derived from an EMBL/GenBank/DDBJ whole genome shotgun (WGS) entry which is preliminary data.</text>
</comment>
<sequence length="318" mass="36417">MEMKKLTLLLLFGLLAVVSTWGQSTFTILPKFQVGDTLLYEVQQSKNKEQADDMLACKDFSRKFYLIIKEKDREGNFKVDYLLKETNFKIDKEVRKEFVGISQVEKFLTQDILKIPILLTIDRAGRLLDVNNKDEVDKALANSLVPMATHLVNKTMKRKPTADEKKQIMESLTSKFSITDVFDEIPALFKYYGQPLIEGKSETVDSVTTKYIIARMGDGTTWLKANIDFLNGEEIVTENNPGEEFLEESDDESEDESFEDILDLGIAVIQEDEYKYNKEGIVTYLKYAFLIGSKDVNELDSSYQSKTEVNLLAIKKKQ</sequence>
<proteinExistence type="predicted"/>
<gene>
    <name evidence="1" type="ORF">HXN26_08700</name>
</gene>
<dbReference type="Proteomes" id="UP000771736">
    <property type="component" value="Unassembled WGS sequence"/>
</dbReference>
<evidence type="ECO:0000313" key="2">
    <source>
        <dbReference type="Proteomes" id="UP000771736"/>
    </source>
</evidence>
<evidence type="ECO:0000313" key="1">
    <source>
        <dbReference type="EMBL" id="MBF1384907.1"/>
    </source>
</evidence>
<dbReference type="EMBL" id="JABZSJ010000052">
    <property type="protein sequence ID" value="MBF1384907.1"/>
    <property type="molecule type" value="Genomic_DNA"/>
</dbReference>
<organism evidence="1 2">
    <name type="scientific">Prevotella aurantiaca</name>
    <dbReference type="NCBI Taxonomy" id="596085"/>
    <lineage>
        <taxon>Bacteria</taxon>
        <taxon>Pseudomonadati</taxon>
        <taxon>Bacteroidota</taxon>
        <taxon>Bacteroidia</taxon>
        <taxon>Bacteroidales</taxon>
        <taxon>Prevotellaceae</taxon>
        <taxon>Prevotella</taxon>
    </lineage>
</organism>
<protein>
    <submittedName>
        <fullName evidence="1">Uncharacterized protein</fullName>
    </submittedName>
</protein>
<accession>A0A930HNL1</accession>
<reference evidence="1" key="1">
    <citation type="submission" date="2020-04" db="EMBL/GenBank/DDBJ databases">
        <title>Deep metagenomics examines the oral microbiome during advanced dental caries in children, revealing novel taxa and co-occurrences with host molecules.</title>
        <authorList>
            <person name="Baker J.L."/>
            <person name="Morton J.T."/>
            <person name="Dinis M."/>
            <person name="Alvarez R."/>
            <person name="Tran N.C."/>
            <person name="Knight R."/>
            <person name="Edlund A."/>
        </authorList>
    </citation>
    <scope>NUCLEOTIDE SEQUENCE</scope>
    <source>
        <strain evidence="1">JCVI_44_bin.5</strain>
    </source>
</reference>
<name>A0A930HNL1_9BACT</name>
<dbReference type="AlphaFoldDB" id="A0A930HNL1"/>